<dbReference type="Gene3D" id="1.10.287.950">
    <property type="entry name" value="Methyl-accepting chemotaxis protein"/>
    <property type="match status" value="1"/>
</dbReference>
<reference evidence="16 17" key="1">
    <citation type="submission" date="2019-01" db="EMBL/GenBank/DDBJ databases">
        <title>Zoogloea oleivorans genome sequencing and assembly.</title>
        <authorList>
            <person name="Tancsics A."/>
            <person name="Farkas M."/>
            <person name="Kriszt B."/>
            <person name="Maroti G."/>
            <person name="Horvath B."/>
        </authorList>
    </citation>
    <scope>NUCLEOTIDE SEQUENCE [LARGE SCALE GENOMIC DNA]</scope>
    <source>
        <strain evidence="16 17">Buc</strain>
    </source>
</reference>
<dbReference type="SMART" id="SM00283">
    <property type="entry name" value="MA"/>
    <property type="match status" value="1"/>
</dbReference>
<evidence type="ECO:0000256" key="2">
    <source>
        <dbReference type="ARBA" id="ARBA00022475"/>
    </source>
</evidence>
<keyword evidence="4" id="KW-0145">Chemotaxis</keyword>
<keyword evidence="9 11" id="KW-0807">Transducer</keyword>
<dbReference type="Proteomes" id="UP000389128">
    <property type="component" value="Unassembled WGS sequence"/>
</dbReference>
<keyword evidence="8 12" id="KW-0472">Membrane</keyword>
<evidence type="ECO:0000259" key="14">
    <source>
        <dbReference type="PROSITE" id="PS50112"/>
    </source>
</evidence>
<sequence length="546" mass="58548">MPASAGNAVKINQPVTQREVPFPPGRYLVSKTDLKGIITHANDAFVDISGFSRDELIGSAHNMVRHPDMPQEAFADLWSTIKSGLPWHGLVKNRCKNGDYYWVKAFVVPVRKDGRAIGFMSVRTEPGREEVRSTEALYRQVRDKQARFPSINPGLLGRFSFSTRLWAIMGGMALLSAGITVASFAGGLSPDKAMFVGGAALLSTLAAISVGIYFSLKFNRPLSRVTEFFNQIAEGNLTNQVDVSSRDETGLLFCQLGGMQVHLLAMLDDIATAANAIDTRCHNLDRQIEQVSAQSTLQYDSAKSVASATEQLSVSVREVAHSANDTTRAAQQAQQLIEAGNQRIGQSVEMTRRVVDAVAQSSDTINALSSAINKIGSITQVITEVAGQTNLLALNAAIEAARAGEQGRGFAVVADEVRTLSERTASSTRDIAATVAEIQTITAQAVSAMASARQEVEATIIHLQDGAESLNGVTRAADDVTTMSRNISAATVEQTQASEDVARNMERITQLIEGNLQAARQATAAANELLDTSGDLKAMIGGFRIH</sequence>
<protein>
    <submittedName>
        <fullName evidence="16">PAS domain S-box protein</fullName>
    </submittedName>
</protein>
<feature type="transmembrane region" description="Helical" evidence="12">
    <location>
        <begin position="165"/>
        <end position="188"/>
    </location>
</feature>
<dbReference type="FunFam" id="1.10.287.950:FF:000001">
    <property type="entry name" value="Methyl-accepting chemotaxis sensory transducer"/>
    <property type="match status" value="1"/>
</dbReference>
<comment type="similarity">
    <text evidence="10">Belongs to the methyl-accepting chemotaxis (MCP) protein family.</text>
</comment>
<evidence type="ECO:0000256" key="7">
    <source>
        <dbReference type="ARBA" id="ARBA00022989"/>
    </source>
</evidence>
<dbReference type="PANTHER" id="PTHR32089:SF112">
    <property type="entry name" value="LYSOZYME-LIKE PROTEIN-RELATED"/>
    <property type="match status" value="1"/>
</dbReference>
<keyword evidence="7 12" id="KW-1133">Transmembrane helix</keyword>
<dbReference type="CDD" id="cd06225">
    <property type="entry name" value="HAMP"/>
    <property type="match status" value="1"/>
</dbReference>
<keyword evidence="17" id="KW-1185">Reference proteome</keyword>
<dbReference type="FunFam" id="3.30.450.20:FF:000046">
    <property type="entry name" value="Aerotaxis sensor receptor"/>
    <property type="match status" value="1"/>
</dbReference>
<comment type="caution">
    <text evidence="16">The sequence shown here is derived from an EMBL/GenBank/DDBJ whole genome shotgun (WGS) entry which is preliminary data.</text>
</comment>
<evidence type="ECO:0000256" key="4">
    <source>
        <dbReference type="ARBA" id="ARBA00022500"/>
    </source>
</evidence>
<dbReference type="OrthoDB" id="9806477at2"/>
<dbReference type="Pfam" id="PF08447">
    <property type="entry name" value="PAS_3"/>
    <property type="match status" value="1"/>
</dbReference>
<dbReference type="Pfam" id="PF00672">
    <property type="entry name" value="HAMP"/>
    <property type="match status" value="1"/>
</dbReference>
<accession>A0A6C2CRM5</accession>
<dbReference type="GO" id="GO:0005886">
    <property type="term" value="C:plasma membrane"/>
    <property type="evidence" value="ECO:0007669"/>
    <property type="project" value="UniProtKB-SubCell"/>
</dbReference>
<evidence type="ECO:0000259" key="15">
    <source>
        <dbReference type="PROSITE" id="PS50885"/>
    </source>
</evidence>
<evidence type="ECO:0000256" key="9">
    <source>
        <dbReference type="ARBA" id="ARBA00023224"/>
    </source>
</evidence>
<dbReference type="PRINTS" id="PR00260">
    <property type="entry name" value="CHEMTRNSDUCR"/>
</dbReference>
<feature type="transmembrane region" description="Helical" evidence="12">
    <location>
        <begin position="194"/>
        <end position="216"/>
    </location>
</feature>
<dbReference type="GO" id="GO:0007165">
    <property type="term" value="P:signal transduction"/>
    <property type="evidence" value="ECO:0007669"/>
    <property type="project" value="UniProtKB-KW"/>
</dbReference>
<gene>
    <name evidence="16" type="ORF">ETQ85_11740</name>
</gene>
<dbReference type="PROSITE" id="PS50112">
    <property type="entry name" value="PAS"/>
    <property type="match status" value="1"/>
</dbReference>
<evidence type="ECO:0000256" key="5">
    <source>
        <dbReference type="ARBA" id="ARBA00022519"/>
    </source>
</evidence>
<evidence type="ECO:0000313" key="17">
    <source>
        <dbReference type="Proteomes" id="UP000389128"/>
    </source>
</evidence>
<evidence type="ECO:0000256" key="1">
    <source>
        <dbReference type="ARBA" id="ARBA00004429"/>
    </source>
</evidence>
<dbReference type="InterPro" id="IPR000014">
    <property type="entry name" value="PAS"/>
</dbReference>
<dbReference type="InterPro" id="IPR003660">
    <property type="entry name" value="HAMP_dom"/>
</dbReference>
<dbReference type="GO" id="GO:0052131">
    <property type="term" value="P:positive aerotaxis"/>
    <property type="evidence" value="ECO:0007669"/>
    <property type="project" value="UniProtKB-ARBA"/>
</dbReference>
<evidence type="ECO:0000256" key="6">
    <source>
        <dbReference type="ARBA" id="ARBA00022692"/>
    </source>
</evidence>
<dbReference type="PROSITE" id="PS50111">
    <property type="entry name" value="CHEMOTAXIS_TRANSDUC_2"/>
    <property type="match status" value="1"/>
</dbReference>
<evidence type="ECO:0000256" key="8">
    <source>
        <dbReference type="ARBA" id="ARBA00023136"/>
    </source>
</evidence>
<dbReference type="CDD" id="cd11386">
    <property type="entry name" value="MCP_signal"/>
    <property type="match status" value="1"/>
</dbReference>
<keyword evidence="6 12" id="KW-0812">Transmembrane</keyword>
<feature type="domain" description="Methyl-accepting transducer" evidence="13">
    <location>
        <begin position="273"/>
        <end position="509"/>
    </location>
</feature>
<dbReference type="CDD" id="cd00130">
    <property type="entry name" value="PAS"/>
    <property type="match status" value="1"/>
</dbReference>
<dbReference type="SUPFAM" id="SSF58104">
    <property type="entry name" value="Methyl-accepting chemotaxis protein (MCP) signaling domain"/>
    <property type="match status" value="1"/>
</dbReference>
<dbReference type="SUPFAM" id="SSF55785">
    <property type="entry name" value="PYP-like sensor domain (PAS domain)"/>
    <property type="match status" value="1"/>
</dbReference>
<proteinExistence type="inferred from homology"/>
<dbReference type="PANTHER" id="PTHR32089">
    <property type="entry name" value="METHYL-ACCEPTING CHEMOTAXIS PROTEIN MCPB"/>
    <property type="match status" value="1"/>
</dbReference>
<evidence type="ECO:0000259" key="13">
    <source>
        <dbReference type="PROSITE" id="PS50111"/>
    </source>
</evidence>
<dbReference type="NCBIfam" id="TIGR00229">
    <property type="entry name" value="sensory_box"/>
    <property type="match status" value="1"/>
</dbReference>
<dbReference type="EMBL" id="SDKK01000010">
    <property type="protein sequence ID" value="TYC56521.1"/>
    <property type="molecule type" value="Genomic_DNA"/>
</dbReference>
<organism evidence="16 17">
    <name type="scientific">Zoogloea oleivorans</name>
    <dbReference type="NCBI Taxonomy" id="1552750"/>
    <lineage>
        <taxon>Bacteria</taxon>
        <taxon>Pseudomonadati</taxon>
        <taxon>Pseudomonadota</taxon>
        <taxon>Betaproteobacteria</taxon>
        <taxon>Rhodocyclales</taxon>
        <taxon>Zoogloeaceae</taxon>
        <taxon>Zoogloea</taxon>
    </lineage>
</organism>
<dbReference type="AlphaFoldDB" id="A0A6C2CRM5"/>
<feature type="domain" description="PAS" evidence="14">
    <location>
        <begin position="33"/>
        <end position="84"/>
    </location>
</feature>
<dbReference type="Gene3D" id="3.30.450.20">
    <property type="entry name" value="PAS domain"/>
    <property type="match status" value="1"/>
</dbReference>
<evidence type="ECO:0000256" key="3">
    <source>
        <dbReference type="ARBA" id="ARBA00022481"/>
    </source>
</evidence>
<dbReference type="InterPro" id="IPR004090">
    <property type="entry name" value="Chemotax_Me-accpt_rcpt"/>
</dbReference>
<feature type="domain" description="HAMP" evidence="15">
    <location>
        <begin position="216"/>
        <end position="268"/>
    </location>
</feature>
<dbReference type="InterPro" id="IPR013655">
    <property type="entry name" value="PAS_fold_3"/>
</dbReference>
<dbReference type="InterPro" id="IPR004089">
    <property type="entry name" value="MCPsignal_dom"/>
</dbReference>
<keyword evidence="2" id="KW-1003">Cell membrane</keyword>
<comment type="subcellular location">
    <subcellularLocation>
        <location evidence="1">Cell inner membrane</location>
        <topology evidence="1">Multi-pass membrane protein</topology>
    </subcellularLocation>
</comment>
<evidence type="ECO:0000313" key="16">
    <source>
        <dbReference type="EMBL" id="TYC56521.1"/>
    </source>
</evidence>
<evidence type="ECO:0000256" key="12">
    <source>
        <dbReference type="SAM" id="Phobius"/>
    </source>
</evidence>
<keyword evidence="5" id="KW-0997">Cell inner membrane</keyword>
<name>A0A6C2CRM5_9RHOO</name>
<dbReference type="Pfam" id="PF00015">
    <property type="entry name" value="MCPsignal"/>
    <property type="match status" value="1"/>
</dbReference>
<dbReference type="GO" id="GO:0004888">
    <property type="term" value="F:transmembrane signaling receptor activity"/>
    <property type="evidence" value="ECO:0007669"/>
    <property type="project" value="InterPro"/>
</dbReference>
<dbReference type="InterPro" id="IPR035965">
    <property type="entry name" value="PAS-like_dom_sf"/>
</dbReference>
<dbReference type="PROSITE" id="PS50885">
    <property type="entry name" value="HAMP"/>
    <property type="match status" value="1"/>
</dbReference>
<evidence type="ECO:0000256" key="10">
    <source>
        <dbReference type="ARBA" id="ARBA00029447"/>
    </source>
</evidence>
<keyword evidence="3" id="KW-0488">Methylation</keyword>
<evidence type="ECO:0000256" key="11">
    <source>
        <dbReference type="PROSITE-ProRule" id="PRU00284"/>
    </source>
</evidence>